<keyword evidence="6 7" id="KW-0472">Membrane</keyword>
<accession>A0A197JKX6</accession>
<dbReference type="GO" id="GO:0012505">
    <property type="term" value="C:endomembrane system"/>
    <property type="evidence" value="ECO:0007669"/>
    <property type="project" value="UniProtKB-SubCell"/>
</dbReference>
<dbReference type="OrthoDB" id="431212at2759"/>
<dbReference type="InterPro" id="IPR006043">
    <property type="entry name" value="NCS2"/>
</dbReference>
<comment type="subcellular location">
    <subcellularLocation>
        <location evidence="1">Endomembrane system</location>
        <topology evidence="1">Multi-pass membrane protein</topology>
    </subcellularLocation>
</comment>
<evidence type="ECO:0000256" key="2">
    <source>
        <dbReference type="ARBA" id="ARBA00005697"/>
    </source>
</evidence>
<reference evidence="8 9" key="1">
    <citation type="submission" date="2016-05" db="EMBL/GenBank/DDBJ databases">
        <title>Genome sequencing reveals origins of a unique bacterial endosymbiosis in the earliest lineages of terrestrial Fungi.</title>
        <authorList>
            <consortium name="DOE Joint Genome Institute"/>
            <person name="Uehling J."/>
            <person name="Gryganskyi A."/>
            <person name="Hameed K."/>
            <person name="Tschaplinski T."/>
            <person name="Misztal P."/>
            <person name="Wu S."/>
            <person name="Desiro A."/>
            <person name="Vande Pol N."/>
            <person name="Du Z.-Y."/>
            <person name="Zienkiewicz A."/>
            <person name="Zienkiewicz K."/>
            <person name="Morin E."/>
            <person name="Tisserant E."/>
            <person name="Splivallo R."/>
            <person name="Hainaut M."/>
            <person name="Henrissat B."/>
            <person name="Ohm R."/>
            <person name="Kuo A."/>
            <person name="Yan J."/>
            <person name="Lipzen A."/>
            <person name="Nolan M."/>
            <person name="Labutti K."/>
            <person name="Barry K."/>
            <person name="Goldstein A."/>
            <person name="Labbe J."/>
            <person name="Schadt C."/>
            <person name="Tuskan G."/>
            <person name="Grigoriev I."/>
            <person name="Martin F."/>
            <person name="Vilgalys R."/>
            <person name="Bonito G."/>
        </authorList>
    </citation>
    <scope>NUCLEOTIDE SEQUENCE [LARGE SCALE GENOMIC DNA]</scope>
    <source>
        <strain evidence="8 9">AG-77</strain>
    </source>
</reference>
<feature type="transmembrane region" description="Helical" evidence="7">
    <location>
        <begin position="396"/>
        <end position="417"/>
    </location>
</feature>
<comment type="similarity">
    <text evidence="2">Belongs to the nucleobase:cation symporter-2 (NCS2) (TC 2.A.40) family. Azg-like subfamily.</text>
</comment>
<evidence type="ECO:0000256" key="1">
    <source>
        <dbReference type="ARBA" id="ARBA00004127"/>
    </source>
</evidence>
<evidence type="ECO:0008006" key="10">
    <source>
        <dbReference type="Google" id="ProtNLM"/>
    </source>
</evidence>
<evidence type="ECO:0000256" key="3">
    <source>
        <dbReference type="ARBA" id="ARBA00022448"/>
    </source>
</evidence>
<keyword evidence="5 7" id="KW-1133">Transmembrane helix</keyword>
<evidence type="ECO:0000256" key="5">
    <source>
        <dbReference type="ARBA" id="ARBA00022989"/>
    </source>
</evidence>
<dbReference type="PANTHER" id="PTHR43337:SF1">
    <property type="entry name" value="XANTHINE_URACIL PERMEASE C887.17-RELATED"/>
    <property type="match status" value="1"/>
</dbReference>
<dbReference type="GO" id="GO:0015853">
    <property type="term" value="P:adenine transport"/>
    <property type="evidence" value="ECO:0007669"/>
    <property type="project" value="TreeGrafter"/>
</dbReference>
<dbReference type="EMBL" id="KV442073">
    <property type="protein sequence ID" value="OAQ25872.1"/>
    <property type="molecule type" value="Genomic_DNA"/>
</dbReference>
<feature type="transmembrane region" description="Helical" evidence="7">
    <location>
        <begin position="320"/>
        <end position="340"/>
    </location>
</feature>
<feature type="transmembrane region" description="Helical" evidence="7">
    <location>
        <begin position="189"/>
        <end position="208"/>
    </location>
</feature>
<sequence length="578" mass="62409">MAGPILERLNQSVAQSRVGKYFRLEGSGARRERVGSKFTTEIRAGLTTFVTMAYIISVNALIVMDSGGPCVCENAEDPVCLTDPAYNECLGTLKLDLITATAAIACISTLLMGLFANLPIGLAPGMGLNAYFTYTVIGFHGGNKIKYETALAAVFVEGLLFILLSFFGVRQWLARLIPQSIKIASGAGIGLYLCFIGMQTSAGIGLIGGDAATLVHLDGCDRDAKGVCIDGTHMRSPTTWIGIFGFILISILLTLRVKGSVLYGILAVSILSWIRGTDFTYFPYTPAGEASFDYFKKVVTFHPIQMTFAKMNFELDNHEIWIALITFLYVDIMDTTGTLYSMAKFGGYMYRNGDFDGSTAAFLCDASSITLGAVFGVPPVTAYIESGAGITEGGRTGLTSIFTAFLFFISLFFSPIFASFPPWATGPALIVVGSMMAKSVQSINWNYVGDAIPAFLTIALMPLSYSISYGLIAGIGTYAAINGSIYVLELVSGGRITPSDKDLKEHWNNEGFTIENVLPAWMQIIICKINGTAYVDPLDKMEEEDRLERELAARADAVDAKIEIDTHAAQPVLAPVEH</sequence>
<name>A0A197JKX6_9FUNG</name>
<gene>
    <name evidence="8" type="ORF">K457DRAFT_80000</name>
</gene>
<evidence type="ECO:0000256" key="4">
    <source>
        <dbReference type="ARBA" id="ARBA00022692"/>
    </source>
</evidence>
<organism evidence="8 9">
    <name type="scientific">Linnemannia elongata AG-77</name>
    <dbReference type="NCBI Taxonomy" id="1314771"/>
    <lineage>
        <taxon>Eukaryota</taxon>
        <taxon>Fungi</taxon>
        <taxon>Fungi incertae sedis</taxon>
        <taxon>Mucoromycota</taxon>
        <taxon>Mortierellomycotina</taxon>
        <taxon>Mortierellomycetes</taxon>
        <taxon>Mortierellales</taxon>
        <taxon>Mortierellaceae</taxon>
        <taxon>Linnemannia</taxon>
    </lineage>
</organism>
<dbReference type="GO" id="GO:0005886">
    <property type="term" value="C:plasma membrane"/>
    <property type="evidence" value="ECO:0007669"/>
    <property type="project" value="TreeGrafter"/>
</dbReference>
<keyword evidence="4 7" id="KW-0812">Transmembrane</keyword>
<dbReference type="Pfam" id="PF00860">
    <property type="entry name" value="Xan_ur_permease"/>
    <property type="match status" value="1"/>
</dbReference>
<feature type="transmembrane region" description="Helical" evidence="7">
    <location>
        <begin position="97"/>
        <end position="116"/>
    </location>
</feature>
<keyword evidence="9" id="KW-1185">Reference proteome</keyword>
<dbReference type="PANTHER" id="PTHR43337">
    <property type="entry name" value="XANTHINE/URACIL PERMEASE C887.17-RELATED"/>
    <property type="match status" value="1"/>
</dbReference>
<keyword evidence="3" id="KW-0813">Transport</keyword>
<evidence type="ECO:0000256" key="6">
    <source>
        <dbReference type="ARBA" id="ARBA00023136"/>
    </source>
</evidence>
<dbReference type="GO" id="GO:0005345">
    <property type="term" value="F:purine nucleobase transmembrane transporter activity"/>
    <property type="evidence" value="ECO:0007669"/>
    <property type="project" value="TreeGrafter"/>
</dbReference>
<dbReference type="Proteomes" id="UP000078512">
    <property type="component" value="Unassembled WGS sequence"/>
</dbReference>
<dbReference type="STRING" id="1314771.A0A197JKX6"/>
<dbReference type="GO" id="GO:0015854">
    <property type="term" value="P:guanine transport"/>
    <property type="evidence" value="ECO:0007669"/>
    <property type="project" value="TreeGrafter"/>
</dbReference>
<protein>
    <recommendedName>
        <fullName evidence="10">Xanthine/uracil permease</fullName>
    </recommendedName>
</protein>
<feature type="transmembrane region" description="Helical" evidence="7">
    <location>
        <begin position="447"/>
        <end position="465"/>
    </location>
</feature>
<evidence type="ECO:0000256" key="7">
    <source>
        <dbReference type="SAM" id="Phobius"/>
    </source>
</evidence>
<evidence type="ECO:0000313" key="8">
    <source>
        <dbReference type="EMBL" id="OAQ25872.1"/>
    </source>
</evidence>
<dbReference type="AlphaFoldDB" id="A0A197JKX6"/>
<proteinExistence type="inferred from homology"/>
<evidence type="ECO:0000313" key="9">
    <source>
        <dbReference type="Proteomes" id="UP000078512"/>
    </source>
</evidence>
<feature type="transmembrane region" description="Helical" evidence="7">
    <location>
        <begin position="239"/>
        <end position="257"/>
    </location>
</feature>
<dbReference type="InterPro" id="IPR045018">
    <property type="entry name" value="Azg-like"/>
</dbReference>
<feature type="transmembrane region" description="Helical" evidence="7">
    <location>
        <begin position="150"/>
        <end position="169"/>
    </location>
</feature>